<feature type="compositionally biased region" description="Low complexity" evidence="4">
    <location>
        <begin position="298"/>
        <end position="310"/>
    </location>
</feature>
<evidence type="ECO:0000313" key="8">
    <source>
        <dbReference type="Proteomes" id="UP000807159"/>
    </source>
</evidence>
<dbReference type="Gene3D" id="3.30.200.20">
    <property type="entry name" value="Phosphorylase Kinase, domain 1"/>
    <property type="match status" value="1"/>
</dbReference>
<evidence type="ECO:0000256" key="1">
    <source>
        <dbReference type="ARBA" id="ARBA00022741"/>
    </source>
</evidence>
<reference evidence="7" key="1">
    <citation type="journal article" date="2021" name="J. Hered.">
        <title>Genome Assembly of Salicaceae Populus deltoides (Eastern Cottonwood) I-69 Based on Nanopore Sequencing and Hi-C Technologies.</title>
        <authorList>
            <person name="Bai S."/>
            <person name="Wu H."/>
            <person name="Zhang J."/>
            <person name="Pan Z."/>
            <person name="Zhao W."/>
            <person name="Li Z."/>
            <person name="Tong C."/>
        </authorList>
    </citation>
    <scope>NUCLEOTIDE SEQUENCE</scope>
    <source>
        <tissue evidence="7">Leaf</tissue>
    </source>
</reference>
<feature type="domain" description="Protein kinase" evidence="6">
    <location>
        <begin position="78"/>
        <end position="316"/>
    </location>
</feature>
<gene>
    <name evidence="7" type="ORF">H0E87_024004</name>
</gene>
<dbReference type="FunFam" id="3.30.200.20:FF:000481">
    <property type="entry name" value="Wall-associated receptor kinase-like 14"/>
    <property type="match status" value="1"/>
</dbReference>
<evidence type="ECO:0000256" key="2">
    <source>
        <dbReference type="ARBA" id="ARBA00022840"/>
    </source>
</evidence>
<feature type="non-terminal residue" evidence="7">
    <location>
        <position position="1"/>
    </location>
</feature>
<keyword evidence="8" id="KW-1185">Reference proteome</keyword>
<dbReference type="GO" id="GO:0004672">
    <property type="term" value="F:protein kinase activity"/>
    <property type="evidence" value="ECO:0007669"/>
    <property type="project" value="InterPro"/>
</dbReference>
<keyword evidence="5" id="KW-0812">Transmembrane</keyword>
<dbReference type="EMBL" id="JACEGQ020000014">
    <property type="protein sequence ID" value="KAH8488152.1"/>
    <property type="molecule type" value="Genomic_DNA"/>
</dbReference>
<keyword evidence="2 3" id="KW-0067">ATP-binding</keyword>
<dbReference type="GO" id="GO:0005524">
    <property type="term" value="F:ATP binding"/>
    <property type="evidence" value="ECO:0007669"/>
    <property type="project" value="UniProtKB-UniRule"/>
</dbReference>
<dbReference type="InterPro" id="IPR011009">
    <property type="entry name" value="Kinase-like_dom_sf"/>
</dbReference>
<dbReference type="PROSITE" id="PS00107">
    <property type="entry name" value="PROTEIN_KINASE_ATP"/>
    <property type="match status" value="1"/>
</dbReference>
<dbReference type="Proteomes" id="UP000807159">
    <property type="component" value="Chromosome 14"/>
</dbReference>
<dbReference type="InterPro" id="IPR017441">
    <property type="entry name" value="Protein_kinase_ATP_BS"/>
</dbReference>
<protein>
    <recommendedName>
        <fullName evidence="6">Protein kinase domain-containing protein</fullName>
    </recommendedName>
</protein>
<feature type="binding site" evidence="3">
    <location>
        <position position="106"/>
    </location>
    <ligand>
        <name>ATP</name>
        <dbReference type="ChEBI" id="CHEBI:30616"/>
    </ligand>
</feature>
<keyword evidence="5" id="KW-0472">Membrane</keyword>
<dbReference type="PANTHER" id="PTHR46008">
    <property type="entry name" value="LEAF RUST 10 DISEASE-RESISTANCE LOCUS RECEPTOR-LIKE PROTEIN KINASE-LIKE 1.4"/>
    <property type="match status" value="1"/>
</dbReference>
<evidence type="ECO:0000259" key="6">
    <source>
        <dbReference type="PROSITE" id="PS50011"/>
    </source>
</evidence>
<sequence>CNPAKYLSGQCGAGARPAVLLGGIVAAVGVGLGLFCCLTRRNSISKAKSFRKLHRAEAADISIPIYPYKEIEKATNSFSEKQRIGTGAYGTVYAGKLSSDSWVAIKRIKHRDVDSIEQVINEIKLISSVSHPNLVRLLGCSIENDEQILVYEFMPNVNLASLAIDKIGRGLLDEIIDPFLDLHSDAWTFSSVHKVAELAFRCLAFHKDIRPSMMEVAAELEQIMLTRWLPSEEINCTTSLDFSQCSSSSNVSEKPLNLTVKKTEIERRDLLVLQTQASRKSTERTDHNSPMSVQDPWLSEQSSPSSSSLLNNVVVE</sequence>
<evidence type="ECO:0000313" key="7">
    <source>
        <dbReference type="EMBL" id="KAH8488152.1"/>
    </source>
</evidence>
<organism evidence="7 8">
    <name type="scientific">Populus deltoides</name>
    <name type="common">Eastern poplar</name>
    <name type="synonym">Eastern cottonwood</name>
    <dbReference type="NCBI Taxonomy" id="3696"/>
    <lineage>
        <taxon>Eukaryota</taxon>
        <taxon>Viridiplantae</taxon>
        <taxon>Streptophyta</taxon>
        <taxon>Embryophyta</taxon>
        <taxon>Tracheophyta</taxon>
        <taxon>Spermatophyta</taxon>
        <taxon>Magnoliopsida</taxon>
        <taxon>eudicotyledons</taxon>
        <taxon>Gunneridae</taxon>
        <taxon>Pentapetalae</taxon>
        <taxon>rosids</taxon>
        <taxon>fabids</taxon>
        <taxon>Malpighiales</taxon>
        <taxon>Salicaceae</taxon>
        <taxon>Saliceae</taxon>
        <taxon>Populus</taxon>
    </lineage>
</organism>
<comment type="caution">
    <text evidence="7">The sequence shown here is derived from an EMBL/GenBank/DDBJ whole genome shotgun (WGS) entry which is preliminary data.</text>
</comment>
<dbReference type="Pfam" id="PF00069">
    <property type="entry name" value="Pkinase"/>
    <property type="match status" value="1"/>
</dbReference>
<feature type="transmembrane region" description="Helical" evidence="5">
    <location>
        <begin position="18"/>
        <end position="38"/>
    </location>
</feature>
<feature type="region of interest" description="Disordered" evidence="4">
    <location>
        <begin position="276"/>
        <end position="316"/>
    </location>
</feature>
<keyword evidence="5" id="KW-1133">Transmembrane helix</keyword>
<dbReference type="SUPFAM" id="SSF56112">
    <property type="entry name" value="Protein kinase-like (PK-like)"/>
    <property type="match status" value="1"/>
</dbReference>
<dbReference type="AlphaFoldDB" id="A0A8T2X5Y0"/>
<proteinExistence type="predicted"/>
<dbReference type="PROSITE" id="PS50011">
    <property type="entry name" value="PROTEIN_KINASE_DOM"/>
    <property type="match status" value="1"/>
</dbReference>
<name>A0A8T2X5Y0_POPDE</name>
<evidence type="ECO:0000256" key="3">
    <source>
        <dbReference type="PROSITE-ProRule" id="PRU10141"/>
    </source>
</evidence>
<keyword evidence="1 3" id="KW-0547">Nucleotide-binding</keyword>
<evidence type="ECO:0000256" key="4">
    <source>
        <dbReference type="SAM" id="MobiDB-lite"/>
    </source>
</evidence>
<evidence type="ECO:0000256" key="5">
    <source>
        <dbReference type="SAM" id="Phobius"/>
    </source>
</evidence>
<accession>A0A8T2X5Y0</accession>
<dbReference type="PANTHER" id="PTHR46008:SF62">
    <property type="entry name" value="PROTEIN KINASE DOMAIN-CONTAINING PROTEIN"/>
    <property type="match status" value="1"/>
</dbReference>
<dbReference type="InterPro" id="IPR000719">
    <property type="entry name" value="Prot_kinase_dom"/>
</dbReference>